<dbReference type="Proteomes" id="UP000198711">
    <property type="component" value="Unassembled WGS sequence"/>
</dbReference>
<reference evidence="1 2" key="1">
    <citation type="submission" date="2016-10" db="EMBL/GenBank/DDBJ databases">
        <authorList>
            <person name="Varghese N."/>
            <person name="Submissions S."/>
        </authorList>
    </citation>
    <scope>NUCLEOTIDE SEQUENCE [LARGE SCALE GENOMIC DNA]</scope>
    <source>
        <strain evidence="1 2">DSM 25353</strain>
    </source>
</reference>
<dbReference type="AlphaFoldDB" id="A0A8X8LFU2"/>
<evidence type="ECO:0000313" key="1">
    <source>
        <dbReference type="EMBL" id="SDX51613.1"/>
    </source>
</evidence>
<comment type="caution">
    <text evidence="1">The sequence shown here is derived from an EMBL/GenBank/DDBJ whole genome shotgun (WGS) entry which is preliminary data.</text>
</comment>
<keyword evidence="2" id="KW-1185">Reference proteome</keyword>
<protein>
    <submittedName>
        <fullName evidence="1">Uncharacterized protein</fullName>
    </submittedName>
</protein>
<accession>A0A8X8LFU2</accession>
<sequence length="50" mass="6053">MSKHVIKVPQNVNRYLTVKEKFGVLDRKIQCFFLQIQVKNTELFFYFSAR</sequence>
<proteinExistence type="predicted"/>
<name>A0A8X8LFU2_9BACT</name>
<organism evidence="1 2">
    <name type="scientific">Hydrobacter penzbergensis</name>
    <dbReference type="NCBI Taxonomy" id="1235997"/>
    <lineage>
        <taxon>Bacteria</taxon>
        <taxon>Pseudomonadati</taxon>
        <taxon>Bacteroidota</taxon>
        <taxon>Chitinophagia</taxon>
        <taxon>Chitinophagales</taxon>
        <taxon>Chitinophagaceae</taxon>
        <taxon>Hydrobacter</taxon>
    </lineage>
</organism>
<dbReference type="EMBL" id="FNNO01000018">
    <property type="protein sequence ID" value="SDX51613.1"/>
    <property type="molecule type" value="Genomic_DNA"/>
</dbReference>
<gene>
    <name evidence="1" type="ORF">SAMN05444410_11854</name>
</gene>
<evidence type="ECO:0000313" key="2">
    <source>
        <dbReference type="Proteomes" id="UP000198711"/>
    </source>
</evidence>